<feature type="compositionally biased region" description="Basic and acidic residues" evidence="1">
    <location>
        <begin position="461"/>
        <end position="474"/>
    </location>
</feature>
<dbReference type="EMBL" id="JANIIK010000040">
    <property type="protein sequence ID" value="KAJ3607950.1"/>
    <property type="molecule type" value="Genomic_DNA"/>
</dbReference>
<comment type="caution">
    <text evidence="3">The sequence shown here is derived from an EMBL/GenBank/DDBJ whole genome shotgun (WGS) entry which is preliminary data.</text>
</comment>
<feature type="compositionally biased region" description="Basic and acidic residues" evidence="1">
    <location>
        <begin position="147"/>
        <end position="156"/>
    </location>
</feature>
<dbReference type="GO" id="GO:0005666">
    <property type="term" value="C:RNA polymerase III complex"/>
    <property type="evidence" value="ECO:0007669"/>
    <property type="project" value="TreeGrafter"/>
</dbReference>
<evidence type="ECO:0000256" key="1">
    <source>
        <dbReference type="SAM" id="MobiDB-lite"/>
    </source>
</evidence>
<dbReference type="InterPro" id="IPR045576">
    <property type="entry name" value="RPC5_C"/>
</dbReference>
<evidence type="ECO:0000313" key="3">
    <source>
        <dbReference type="EMBL" id="KAJ3607950.1"/>
    </source>
</evidence>
<organism evidence="3 4">
    <name type="scientific">Muraenolepis orangiensis</name>
    <name type="common">Patagonian moray cod</name>
    <dbReference type="NCBI Taxonomy" id="630683"/>
    <lineage>
        <taxon>Eukaryota</taxon>
        <taxon>Metazoa</taxon>
        <taxon>Chordata</taxon>
        <taxon>Craniata</taxon>
        <taxon>Vertebrata</taxon>
        <taxon>Euteleostomi</taxon>
        <taxon>Actinopterygii</taxon>
        <taxon>Neopterygii</taxon>
        <taxon>Teleostei</taxon>
        <taxon>Neoteleostei</taxon>
        <taxon>Acanthomorphata</taxon>
        <taxon>Zeiogadaria</taxon>
        <taxon>Gadariae</taxon>
        <taxon>Gadiformes</taxon>
        <taxon>Muraenolepidoidei</taxon>
        <taxon>Muraenolepididae</taxon>
        <taxon>Muraenolepis</taxon>
    </lineage>
</organism>
<proteinExistence type="predicted"/>
<sequence>MASGEDDDPIIEEIDVYLAKSLAEKLYLFQYPVRPSAMTYDDVNHLSAKIKPKQQKVVLEMAINTLSPNYCRSKGEQIALNVDGTIYEESNTYSTKIMDKQTFTSIQATTNTSRYAAAVFRKGELHITPLQGILQMRPSFTYLDKADGKQREREAANEGGDSSQDEAEEDVKAVTVRFSRPESEQARQRRVQSYDFLQKKQAEEPWVHLHYHSLKDGRSEHERQYLYCQTMDATENSELVKTPKEYLAMLMPPLAEEEIVRPMGPSNVLSMAQLLKVIPFANLMGLLASGVDSTAVLRCIQQVALLVQGNWVVKSDVLYPKNTCSPHSGVPAEVLCRGRDFVMWRFTLERSLMRKEVAAIIKLPPEDVKDFLEHVAVPRFNRMWEFALPCDSGFTKKHPDVANRQNMLWLGIQSKLEKVFNFNKDDFVPKNDPVPEPVHVSGEQRLKAAQELARQSQATLQRDHLARKRPDVQVKQEPLSDGEGEQEPMDTAPDASLNAASLNATFRRECVLTLSELKRLFNLHLASLPAGRGCSLMAVSDRMLQDAILLSQCKQILVPKVFGVWETGETFDKHRRLLYEVFAANHRVRKKVIQNRLAQEFGDDLAKSDVDRLFRECCVSMGGMWYLKGTAQS</sequence>
<accession>A0A9Q0EIH7</accession>
<dbReference type="Pfam" id="PF19725">
    <property type="entry name" value="RPC5_C"/>
    <property type="match status" value="1"/>
</dbReference>
<dbReference type="Proteomes" id="UP001148018">
    <property type="component" value="Unassembled WGS sequence"/>
</dbReference>
<protein>
    <recommendedName>
        <fullName evidence="2">DNA-directed RNA polymerase III subunit RPC5 C-terminal domain-containing protein</fullName>
    </recommendedName>
</protein>
<gene>
    <name evidence="3" type="ORF">NHX12_025001</name>
</gene>
<feature type="region of interest" description="Disordered" evidence="1">
    <location>
        <begin position="457"/>
        <end position="494"/>
    </location>
</feature>
<feature type="domain" description="DNA-directed RNA polymerase III subunit RPC5 C-terminal" evidence="2">
    <location>
        <begin position="503"/>
        <end position="633"/>
    </location>
</feature>
<dbReference type="PANTHER" id="PTHR12069:SF0">
    <property type="entry name" value="DNA-DIRECTED RNA POLYMERASE III SUBUNIT RPC5"/>
    <property type="match status" value="1"/>
</dbReference>
<reference evidence="3" key="1">
    <citation type="submission" date="2022-07" db="EMBL/GenBank/DDBJ databases">
        <title>Chromosome-level genome of Muraenolepis orangiensis.</title>
        <authorList>
            <person name="Kim J."/>
        </authorList>
    </citation>
    <scope>NUCLEOTIDE SEQUENCE</scope>
    <source>
        <strain evidence="3">KU_S4_2022</strain>
        <tissue evidence="3">Muscle</tissue>
    </source>
</reference>
<evidence type="ECO:0000313" key="4">
    <source>
        <dbReference type="Proteomes" id="UP001148018"/>
    </source>
</evidence>
<name>A0A9Q0EIH7_9TELE</name>
<dbReference type="PANTHER" id="PTHR12069">
    <property type="entry name" value="DNA-DIRECTED RNA POLYMERASES III 80 KDA POLYPEPTIDE RNA POLYMERASE III SUBUNIT 5"/>
    <property type="match status" value="1"/>
</dbReference>
<dbReference type="OrthoDB" id="340681at2759"/>
<feature type="region of interest" description="Disordered" evidence="1">
    <location>
        <begin position="147"/>
        <end position="190"/>
    </location>
</feature>
<dbReference type="Pfam" id="PF04801">
    <property type="entry name" value="RPC5"/>
    <property type="match status" value="1"/>
</dbReference>
<dbReference type="GO" id="GO:0042797">
    <property type="term" value="P:tRNA transcription by RNA polymerase III"/>
    <property type="evidence" value="ECO:0007669"/>
    <property type="project" value="TreeGrafter"/>
</dbReference>
<dbReference type="InterPro" id="IPR006886">
    <property type="entry name" value="RNA_pol_III_Rpc5"/>
</dbReference>
<evidence type="ECO:0000259" key="2">
    <source>
        <dbReference type="Pfam" id="PF19725"/>
    </source>
</evidence>
<keyword evidence="4" id="KW-1185">Reference proteome</keyword>
<dbReference type="AlphaFoldDB" id="A0A9Q0EIH7"/>